<feature type="transmembrane region" description="Helical" evidence="6">
    <location>
        <begin position="257"/>
        <end position="276"/>
    </location>
</feature>
<dbReference type="InterPro" id="IPR000412">
    <property type="entry name" value="ABC_2_transport"/>
</dbReference>
<dbReference type="PROSITE" id="PS51012">
    <property type="entry name" value="ABC_TM2"/>
    <property type="match status" value="1"/>
</dbReference>
<feature type="transmembrane region" description="Helical" evidence="6">
    <location>
        <begin position="122"/>
        <end position="149"/>
    </location>
</feature>
<feature type="transmembrane region" description="Helical" evidence="6">
    <location>
        <begin position="155"/>
        <end position="178"/>
    </location>
</feature>
<dbReference type="PANTHER" id="PTHR43229:SF2">
    <property type="entry name" value="NODULATION PROTEIN J"/>
    <property type="match status" value="1"/>
</dbReference>
<keyword evidence="9" id="KW-1185">Reference proteome</keyword>
<feature type="transmembrane region" description="Helical" evidence="6">
    <location>
        <begin position="190"/>
        <end position="214"/>
    </location>
</feature>
<name>A0ABT9PF48_9ACTN</name>
<keyword evidence="6" id="KW-1003">Cell membrane</keyword>
<comment type="caution">
    <text evidence="8">The sequence shown here is derived from an EMBL/GenBank/DDBJ whole genome shotgun (WGS) entry which is preliminary data.</text>
</comment>
<dbReference type="Pfam" id="PF01061">
    <property type="entry name" value="ABC2_membrane"/>
    <property type="match status" value="1"/>
</dbReference>
<evidence type="ECO:0000256" key="3">
    <source>
        <dbReference type="ARBA" id="ARBA00022989"/>
    </source>
</evidence>
<accession>A0ABT9PF48</accession>
<keyword evidence="5" id="KW-0046">Antibiotic resistance</keyword>
<evidence type="ECO:0000313" key="9">
    <source>
        <dbReference type="Proteomes" id="UP001235712"/>
    </source>
</evidence>
<dbReference type="InterPro" id="IPR013525">
    <property type="entry name" value="ABC2_TM"/>
</dbReference>
<evidence type="ECO:0000256" key="5">
    <source>
        <dbReference type="ARBA" id="ARBA00023251"/>
    </source>
</evidence>
<keyword evidence="3 6" id="KW-1133">Transmembrane helix</keyword>
<dbReference type="PANTHER" id="PTHR43229">
    <property type="entry name" value="NODULATION PROTEIN J"/>
    <property type="match status" value="1"/>
</dbReference>
<feature type="transmembrane region" description="Helical" evidence="6">
    <location>
        <begin position="75"/>
        <end position="101"/>
    </location>
</feature>
<evidence type="ECO:0000256" key="6">
    <source>
        <dbReference type="RuleBase" id="RU361157"/>
    </source>
</evidence>
<protein>
    <recommendedName>
        <fullName evidence="6">Transport permease protein</fullName>
    </recommendedName>
</protein>
<evidence type="ECO:0000259" key="7">
    <source>
        <dbReference type="PROSITE" id="PS51012"/>
    </source>
</evidence>
<feature type="transmembrane region" description="Helical" evidence="6">
    <location>
        <begin position="40"/>
        <end position="63"/>
    </location>
</feature>
<keyword evidence="2 6" id="KW-0812">Transmembrane</keyword>
<dbReference type="PRINTS" id="PR00164">
    <property type="entry name" value="ABC2TRNSPORT"/>
</dbReference>
<reference evidence="8 9" key="1">
    <citation type="submission" date="2023-07" db="EMBL/GenBank/DDBJ databases">
        <title>Sequencing the genomes of 1000 actinobacteria strains.</title>
        <authorList>
            <person name="Klenk H.-P."/>
        </authorList>
    </citation>
    <scope>NUCLEOTIDE SEQUENCE [LARGE SCALE GENOMIC DNA]</scope>
    <source>
        <strain evidence="8 9">DSM 44388</strain>
    </source>
</reference>
<evidence type="ECO:0000313" key="8">
    <source>
        <dbReference type="EMBL" id="MDP9831107.1"/>
    </source>
</evidence>
<keyword evidence="4 6" id="KW-0472">Membrane</keyword>
<evidence type="ECO:0000256" key="4">
    <source>
        <dbReference type="ARBA" id="ARBA00023136"/>
    </source>
</evidence>
<proteinExistence type="inferred from homology"/>
<dbReference type="RefSeq" id="WP_307250556.1">
    <property type="nucleotide sequence ID" value="NZ_JAUSQZ010000001.1"/>
</dbReference>
<dbReference type="InterPro" id="IPR051784">
    <property type="entry name" value="Nod_factor_ABC_transporter"/>
</dbReference>
<organism evidence="8 9">
    <name type="scientific">Kineosporia succinea</name>
    <dbReference type="NCBI Taxonomy" id="84632"/>
    <lineage>
        <taxon>Bacteria</taxon>
        <taxon>Bacillati</taxon>
        <taxon>Actinomycetota</taxon>
        <taxon>Actinomycetes</taxon>
        <taxon>Kineosporiales</taxon>
        <taxon>Kineosporiaceae</taxon>
        <taxon>Kineosporia</taxon>
    </lineage>
</organism>
<keyword evidence="6" id="KW-0813">Transport</keyword>
<dbReference type="InterPro" id="IPR047817">
    <property type="entry name" value="ABC2_TM_bact-type"/>
</dbReference>
<dbReference type="PIRSF" id="PIRSF006648">
    <property type="entry name" value="DrrB"/>
    <property type="match status" value="1"/>
</dbReference>
<comment type="subcellular location">
    <subcellularLocation>
        <location evidence="6">Cell membrane</location>
        <topology evidence="6">Multi-pass membrane protein</topology>
    </subcellularLocation>
    <subcellularLocation>
        <location evidence="1">Membrane</location>
        <topology evidence="1">Multi-pass membrane protein</topology>
    </subcellularLocation>
</comment>
<feature type="domain" description="ABC transmembrane type-2" evidence="7">
    <location>
        <begin position="38"/>
        <end position="282"/>
    </location>
</feature>
<comment type="similarity">
    <text evidence="6">Belongs to the ABC-2 integral membrane protein family.</text>
</comment>
<sequence length="283" mass="30006">MISMTLLGERENGGLRHELRAARMIWTREMIHLARDRTRAVMSLLQPFLFLLVLGVGLSRLLASVGGDSATGEAYLVFLFPGVLVMASQAPAISVGASIVWDRQSGFLREMLVAPVRRSTVLVGKCLGGATVAAVQGAVVLAAAGLVGVPYRPDLFVLLFAELLLASMAMTVTGAVVAVTIRRLTTFNTVLGVIVTPLLFLSGAMFPLAAMPAWMAALALVNPLTYVIDAMRRTVGVFVDDAGLAEPVSWAGWVPPVPLELGLVAGFVVVVLAVAAHRFSRTE</sequence>
<dbReference type="EMBL" id="JAUSQZ010000001">
    <property type="protein sequence ID" value="MDP9831107.1"/>
    <property type="molecule type" value="Genomic_DNA"/>
</dbReference>
<gene>
    <name evidence="8" type="ORF">J2S57_006856</name>
</gene>
<evidence type="ECO:0000256" key="2">
    <source>
        <dbReference type="ARBA" id="ARBA00022692"/>
    </source>
</evidence>
<evidence type="ECO:0000256" key="1">
    <source>
        <dbReference type="ARBA" id="ARBA00004141"/>
    </source>
</evidence>
<dbReference type="Proteomes" id="UP001235712">
    <property type="component" value="Unassembled WGS sequence"/>
</dbReference>